<sequence length="36" mass="4381">MMRYIAKLVMVLHIREYKLHDLEAPKDQMNLKEPLL</sequence>
<reference evidence="1 2" key="1">
    <citation type="submission" date="2013-07" db="EMBL/GenBank/DDBJ databases">
        <title>Comparative Genomic and Metabolomic Analysis of Twelve Strains of Pseudoalteromonas luteoviolacea.</title>
        <authorList>
            <person name="Vynne N.G."/>
            <person name="Mansson M."/>
            <person name="Gram L."/>
        </authorList>
    </citation>
    <scope>NUCLEOTIDE SEQUENCE [LARGE SCALE GENOMIC DNA]</scope>
    <source>
        <strain evidence="1 2">NCIMB 1942</strain>
    </source>
</reference>
<accession>A0A166Y8K8</accession>
<dbReference type="Proteomes" id="UP000076587">
    <property type="component" value="Unassembled WGS sequence"/>
</dbReference>
<protein>
    <submittedName>
        <fullName evidence="1">Uncharacterized protein</fullName>
    </submittedName>
</protein>
<organism evidence="1 2">
    <name type="scientific">Pseudoalteromonas luteoviolacea NCIMB 1942</name>
    <dbReference type="NCBI Taxonomy" id="1365253"/>
    <lineage>
        <taxon>Bacteria</taxon>
        <taxon>Pseudomonadati</taxon>
        <taxon>Pseudomonadota</taxon>
        <taxon>Gammaproteobacteria</taxon>
        <taxon>Alteromonadales</taxon>
        <taxon>Pseudoalteromonadaceae</taxon>
        <taxon>Pseudoalteromonas</taxon>
    </lineage>
</organism>
<gene>
    <name evidence="1" type="ORF">N482_19975</name>
</gene>
<evidence type="ECO:0000313" key="2">
    <source>
        <dbReference type="Proteomes" id="UP000076587"/>
    </source>
</evidence>
<comment type="caution">
    <text evidence="1">The sequence shown here is derived from an EMBL/GenBank/DDBJ whole genome shotgun (WGS) entry which is preliminary data.</text>
</comment>
<dbReference type="AlphaFoldDB" id="A0A166Y8K8"/>
<name>A0A166Y8K8_9GAMM</name>
<evidence type="ECO:0000313" key="1">
    <source>
        <dbReference type="EMBL" id="KZN41557.1"/>
    </source>
</evidence>
<proteinExistence type="predicted"/>
<dbReference type="EMBL" id="AUXT01000214">
    <property type="protein sequence ID" value="KZN41557.1"/>
    <property type="molecule type" value="Genomic_DNA"/>
</dbReference>